<name>A0ABT1FY57_9CORY</name>
<keyword evidence="3" id="KW-1185">Reference proteome</keyword>
<dbReference type="Proteomes" id="UP001204000">
    <property type="component" value="Unassembled WGS sequence"/>
</dbReference>
<keyword evidence="1" id="KW-0732">Signal</keyword>
<protein>
    <submittedName>
        <fullName evidence="2">DUF6263 family protein</fullName>
    </submittedName>
</protein>
<organism evidence="2 3">
    <name type="scientific">Corynebacterium stercoris</name>
    <dbReference type="NCBI Taxonomy" id="2943490"/>
    <lineage>
        <taxon>Bacteria</taxon>
        <taxon>Bacillati</taxon>
        <taxon>Actinomycetota</taxon>
        <taxon>Actinomycetes</taxon>
        <taxon>Mycobacteriales</taxon>
        <taxon>Corynebacteriaceae</taxon>
        <taxon>Corynebacterium</taxon>
    </lineage>
</organism>
<proteinExistence type="predicted"/>
<dbReference type="Pfam" id="PF19777">
    <property type="entry name" value="DUF6263"/>
    <property type="match status" value="1"/>
</dbReference>
<dbReference type="EMBL" id="JAMFTQ010000001">
    <property type="protein sequence ID" value="MCP1386701.1"/>
    <property type="molecule type" value="Genomic_DNA"/>
</dbReference>
<feature type="chain" id="PRO_5045371180" evidence="1">
    <location>
        <begin position="28"/>
        <end position="331"/>
    </location>
</feature>
<dbReference type="RefSeq" id="WP_253575370.1">
    <property type="nucleotide sequence ID" value="NZ_JAMFTQ010000001.1"/>
</dbReference>
<evidence type="ECO:0000256" key="1">
    <source>
        <dbReference type="SAM" id="SignalP"/>
    </source>
</evidence>
<accession>A0ABT1FY57</accession>
<evidence type="ECO:0000313" key="3">
    <source>
        <dbReference type="Proteomes" id="UP001204000"/>
    </source>
</evidence>
<sequence length="331" mass="34198">MFTKLVPPRHLRAAAAAALTLPLVLGACSGTEPDPLEGIPAFAVDTPKVTLLDAGSNPQQLRYTDAVADTQAEEPWPITVEVSEGVTQAVAPQNGEVDPEAPAGGDVMATTLPLSVTVSPAAEPGDGEEPAARSVLVEAGAGKHSDLAFGQEIAAAEGFLMRWRAAETGLISTVQLLAPVESPETGRQAVESALLSIMSATVVFPEDPVGIGGSWTVEGRVTGDTAMRRTTTYTVTGMSGTTVELDVRIDDSPAQTTLRIDNQAAGDLDGRTLQVASSNTTSEGHVTVDLARPLPVDGQVASTTRLIYTGEGSEFGVVQDITSAVTYGKGH</sequence>
<gene>
    <name evidence="2" type="ORF">M5J20_00600</name>
</gene>
<comment type="caution">
    <text evidence="2">The sequence shown here is derived from an EMBL/GenBank/DDBJ whole genome shotgun (WGS) entry which is preliminary data.</text>
</comment>
<dbReference type="InterPro" id="IPR046230">
    <property type="entry name" value="DUF6263"/>
</dbReference>
<dbReference type="PROSITE" id="PS51257">
    <property type="entry name" value="PROKAR_LIPOPROTEIN"/>
    <property type="match status" value="1"/>
</dbReference>
<evidence type="ECO:0000313" key="2">
    <source>
        <dbReference type="EMBL" id="MCP1386701.1"/>
    </source>
</evidence>
<feature type="signal peptide" evidence="1">
    <location>
        <begin position="1"/>
        <end position="27"/>
    </location>
</feature>
<reference evidence="2" key="1">
    <citation type="submission" date="2022-05" db="EMBL/GenBank/DDBJ databases">
        <title>Corynebacterium sp. TA-R-1 sp. nov., isolated from human feces.</title>
        <authorList>
            <person name="Shamsuzzaman M."/>
            <person name="Dahal R.H."/>
        </authorList>
    </citation>
    <scope>NUCLEOTIDE SEQUENCE</scope>
    <source>
        <strain evidence="2">TA-R-1</strain>
    </source>
</reference>